<proteinExistence type="predicted"/>
<dbReference type="EMBL" id="BMAU01021193">
    <property type="protein sequence ID" value="GFX96630.1"/>
    <property type="molecule type" value="Genomic_DNA"/>
</dbReference>
<gene>
    <name evidence="1" type="primary">NCL1_63473</name>
    <name evidence="1" type="ORF">TNCV_244171</name>
</gene>
<keyword evidence="2" id="KW-1185">Reference proteome</keyword>
<evidence type="ECO:0000313" key="2">
    <source>
        <dbReference type="Proteomes" id="UP000887159"/>
    </source>
</evidence>
<evidence type="ECO:0000313" key="1">
    <source>
        <dbReference type="EMBL" id="GFX96630.1"/>
    </source>
</evidence>
<dbReference type="Proteomes" id="UP000887159">
    <property type="component" value="Unassembled WGS sequence"/>
</dbReference>
<sequence>MLERSNVLSTKNCFTDSTGGTGVLSWGKSIPMEHQGSLSTPRIILNTRGGVGYTSRTEAYTVPCENASQAAEIVYVVYGTDTVTASYVQFWFQLFRSDIFDIKDAPRTGRPILKNVDKITKIIEVDRYVSSHSIA</sequence>
<dbReference type="AlphaFoldDB" id="A0A8X6RUB4"/>
<accession>A0A8X6RUB4</accession>
<protein>
    <submittedName>
        <fullName evidence="1">Histone-lysine N-methyltransferase SETMAR</fullName>
    </submittedName>
</protein>
<reference evidence="1" key="1">
    <citation type="submission" date="2020-08" db="EMBL/GenBank/DDBJ databases">
        <title>Multicomponent nature underlies the extraordinary mechanical properties of spider dragline silk.</title>
        <authorList>
            <person name="Kono N."/>
            <person name="Nakamura H."/>
            <person name="Mori M."/>
            <person name="Yoshida Y."/>
            <person name="Ohtoshi R."/>
            <person name="Malay A.D."/>
            <person name="Moran D.A.P."/>
            <person name="Tomita M."/>
            <person name="Numata K."/>
            <person name="Arakawa K."/>
        </authorList>
    </citation>
    <scope>NUCLEOTIDE SEQUENCE</scope>
</reference>
<comment type="caution">
    <text evidence="1">The sequence shown here is derived from an EMBL/GenBank/DDBJ whole genome shotgun (WGS) entry which is preliminary data.</text>
</comment>
<name>A0A8X6RUB4_TRICX</name>
<organism evidence="1 2">
    <name type="scientific">Trichonephila clavipes</name>
    <name type="common">Golden silk orbweaver</name>
    <name type="synonym">Nephila clavipes</name>
    <dbReference type="NCBI Taxonomy" id="2585209"/>
    <lineage>
        <taxon>Eukaryota</taxon>
        <taxon>Metazoa</taxon>
        <taxon>Ecdysozoa</taxon>
        <taxon>Arthropoda</taxon>
        <taxon>Chelicerata</taxon>
        <taxon>Arachnida</taxon>
        <taxon>Araneae</taxon>
        <taxon>Araneomorphae</taxon>
        <taxon>Entelegynae</taxon>
        <taxon>Araneoidea</taxon>
        <taxon>Nephilidae</taxon>
        <taxon>Trichonephila</taxon>
    </lineage>
</organism>